<dbReference type="OrthoDB" id="534912at2759"/>
<comment type="subcellular location">
    <subcellularLocation>
        <location evidence="1">Membrane</location>
        <topology evidence="1">Multi-pass membrane protein</topology>
    </subcellularLocation>
</comment>
<feature type="transmembrane region" description="Helical" evidence="6">
    <location>
        <begin position="312"/>
        <end position="329"/>
    </location>
</feature>
<dbReference type="SUPFAM" id="SSF111352">
    <property type="entry name" value="Ammonium transporter"/>
    <property type="match status" value="1"/>
</dbReference>
<feature type="transmembrane region" description="Helical" evidence="6">
    <location>
        <begin position="218"/>
        <end position="237"/>
    </location>
</feature>
<comment type="caution">
    <text evidence="8">The sequence shown here is derived from an EMBL/GenBank/DDBJ whole genome shotgun (WGS) entry which is preliminary data.</text>
</comment>
<dbReference type="InterPro" id="IPR002229">
    <property type="entry name" value="RhesusRHD"/>
</dbReference>
<dbReference type="GO" id="GO:0005886">
    <property type="term" value="C:plasma membrane"/>
    <property type="evidence" value="ECO:0007669"/>
    <property type="project" value="InterPro"/>
</dbReference>
<evidence type="ECO:0000256" key="2">
    <source>
        <dbReference type="ARBA" id="ARBA00011036"/>
    </source>
</evidence>
<proteinExistence type="inferred from homology"/>
<keyword evidence="3 6" id="KW-0812">Transmembrane</keyword>
<reference evidence="8 9" key="1">
    <citation type="journal article" date="2015" name="Genome Biol.">
        <title>Comparative genomics of Steinernema reveals deeply conserved gene regulatory networks.</title>
        <authorList>
            <person name="Dillman A.R."/>
            <person name="Macchietto M."/>
            <person name="Porter C.F."/>
            <person name="Rogers A."/>
            <person name="Williams B."/>
            <person name="Antoshechkin I."/>
            <person name="Lee M.M."/>
            <person name="Goodwin Z."/>
            <person name="Lu X."/>
            <person name="Lewis E.E."/>
            <person name="Goodrich-Blair H."/>
            <person name="Stock S.P."/>
            <person name="Adams B.J."/>
            <person name="Sternberg P.W."/>
            <person name="Mortazavi A."/>
        </authorList>
    </citation>
    <scope>NUCLEOTIDE SEQUENCE [LARGE SCALE GENOMIC DNA]</scope>
    <source>
        <strain evidence="8 9">ALL</strain>
    </source>
</reference>
<dbReference type="AlphaFoldDB" id="A0A4U5LZ84"/>
<evidence type="ECO:0000256" key="1">
    <source>
        <dbReference type="ARBA" id="ARBA00004141"/>
    </source>
</evidence>
<organism evidence="8 9">
    <name type="scientific">Steinernema carpocapsae</name>
    <name type="common">Entomopathogenic nematode</name>
    <dbReference type="NCBI Taxonomy" id="34508"/>
    <lineage>
        <taxon>Eukaryota</taxon>
        <taxon>Metazoa</taxon>
        <taxon>Ecdysozoa</taxon>
        <taxon>Nematoda</taxon>
        <taxon>Chromadorea</taxon>
        <taxon>Rhabditida</taxon>
        <taxon>Tylenchina</taxon>
        <taxon>Panagrolaimomorpha</taxon>
        <taxon>Strongyloidoidea</taxon>
        <taxon>Steinernematidae</taxon>
        <taxon>Steinernema</taxon>
    </lineage>
</organism>
<dbReference type="Pfam" id="PF00909">
    <property type="entry name" value="Ammonium_transp"/>
    <property type="match status" value="1"/>
</dbReference>
<feature type="transmembrane region" description="Helical" evidence="6">
    <location>
        <begin position="188"/>
        <end position="206"/>
    </location>
</feature>
<keyword evidence="4 6" id="KW-1133">Transmembrane helix</keyword>
<accession>A0A4U5LZ84</accession>
<dbReference type="EMBL" id="AZBU02000011">
    <property type="protein sequence ID" value="TKR61617.1"/>
    <property type="molecule type" value="Genomic_DNA"/>
</dbReference>
<evidence type="ECO:0000256" key="6">
    <source>
        <dbReference type="SAM" id="Phobius"/>
    </source>
</evidence>
<feature type="transmembrane region" description="Helical" evidence="6">
    <location>
        <begin position="67"/>
        <end position="88"/>
    </location>
</feature>
<dbReference type="InterPro" id="IPR029020">
    <property type="entry name" value="Ammonium/urea_transptr"/>
</dbReference>
<evidence type="ECO:0000256" key="5">
    <source>
        <dbReference type="ARBA" id="ARBA00023136"/>
    </source>
</evidence>
<dbReference type="PANTHER" id="PTHR11730:SF60">
    <property type="entry name" value="RH50, ISOFORM D"/>
    <property type="match status" value="1"/>
</dbReference>
<evidence type="ECO:0000256" key="4">
    <source>
        <dbReference type="ARBA" id="ARBA00022989"/>
    </source>
</evidence>
<dbReference type="PRINTS" id="PR00342">
    <property type="entry name" value="RHESUSRHD"/>
</dbReference>
<keyword evidence="9" id="KW-1185">Reference proteome</keyword>
<evidence type="ECO:0000256" key="3">
    <source>
        <dbReference type="ARBA" id="ARBA00022692"/>
    </source>
</evidence>
<evidence type="ECO:0000259" key="7">
    <source>
        <dbReference type="Pfam" id="PF00909"/>
    </source>
</evidence>
<keyword evidence="5 6" id="KW-0472">Membrane</keyword>
<feature type="transmembrane region" description="Helical" evidence="6">
    <location>
        <begin position="287"/>
        <end position="306"/>
    </location>
</feature>
<gene>
    <name evidence="8" type="ORF">L596_028708</name>
</gene>
<dbReference type="PANTHER" id="PTHR11730">
    <property type="entry name" value="AMMONIUM TRANSPORTER"/>
    <property type="match status" value="1"/>
</dbReference>
<feature type="transmembrane region" description="Helical" evidence="6">
    <location>
        <begin position="131"/>
        <end position="150"/>
    </location>
</feature>
<evidence type="ECO:0000313" key="9">
    <source>
        <dbReference type="Proteomes" id="UP000298663"/>
    </source>
</evidence>
<dbReference type="GO" id="GO:0097272">
    <property type="term" value="P:ammonium homeostasis"/>
    <property type="evidence" value="ECO:0007669"/>
    <property type="project" value="TreeGrafter"/>
</dbReference>
<feature type="transmembrane region" description="Helical" evidence="6">
    <location>
        <begin position="26"/>
        <end position="47"/>
    </location>
</feature>
<dbReference type="Gene3D" id="1.10.3430.10">
    <property type="entry name" value="Ammonium transporter AmtB like domains"/>
    <property type="match status" value="1"/>
</dbReference>
<dbReference type="Proteomes" id="UP000298663">
    <property type="component" value="Unassembled WGS sequence"/>
</dbReference>
<reference evidence="8 9" key="2">
    <citation type="journal article" date="2019" name="G3 (Bethesda)">
        <title>Hybrid Assembly of the Genome of the Entomopathogenic Nematode Steinernema carpocapsae Identifies the X-Chromosome.</title>
        <authorList>
            <person name="Serra L."/>
            <person name="Macchietto M."/>
            <person name="Macias-Munoz A."/>
            <person name="McGill C.J."/>
            <person name="Rodriguez I.M."/>
            <person name="Rodriguez B."/>
            <person name="Murad R."/>
            <person name="Mortazavi A."/>
        </authorList>
    </citation>
    <scope>NUCLEOTIDE SEQUENCE [LARGE SCALE GENOMIC DNA]</scope>
    <source>
        <strain evidence="8 9">ALL</strain>
    </source>
</reference>
<feature type="transmembrane region" description="Helical" evidence="6">
    <location>
        <begin position="100"/>
        <end position="119"/>
    </location>
</feature>
<protein>
    <recommendedName>
        <fullName evidence="7">Ammonium transporter AmtB-like domain-containing protein</fullName>
    </recommendedName>
</protein>
<dbReference type="STRING" id="34508.A0A4U5LZ84"/>
<dbReference type="InterPro" id="IPR024041">
    <property type="entry name" value="NH4_transpt_AmtB-like_dom"/>
</dbReference>
<dbReference type="GO" id="GO:0008519">
    <property type="term" value="F:ammonium channel activity"/>
    <property type="evidence" value="ECO:0007669"/>
    <property type="project" value="InterPro"/>
</dbReference>
<feature type="transmembrane region" description="Helical" evidence="6">
    <location>
        <begin position="157"/>
        <end position="176"/>
    </location>
</feature>
<feature type="transmembrane region" description="Helical" evidence="6">
    <location>
        <begin position="393"/>
        <end position="418"/>
    </location>
</feature>
<feature type="domain" description="Ammonium transporter AmtB-like" evidence="7">
    <location>
        <begin position="56"/>
        <end position="425"/>
    </location>
</feature>
<name>A0A4U5LZ84_STECR</name>
<sequence>MTPELSICLRVIEGSAMASAFQKNQFAILLFVFQIVFFVLFGLFGTYHNEALPPDVQQSVDYVNSKYPMFQDVHVMIFVGFGFLMTFLKRYGFSAVSVNMLLACFTIQWGMIVRGLITTNGGTFAIRIEDLLTADFAAAVILITMGCMLGKLSPSQYVIMAFIETPVAIGIEHVVVHVFHVNDIGGSMIVHVFGAYFGLALSRVFYKKEYVGHENEGSTYHTDIFAMIGALFLWLFWPSFNAAPCETEDARHRAVMNTYLAMCSATIATFLISFMVNKHRHIDMVHIANSTLAGGVAIGTNANVILSPLHALLVGFIAGILSVIGYQYITPFMTNKLKMHDTCGVHNLHGMPGVLAGLTSVLFALVYDPKLYGNTLGSIYKATAHERDMKTQALYQLAGLGLVLGSALVSGAITGIILKLKIWNQVRDKEFYADGDYFHTPDDYDFTTRIISNIDHVEVTEHTKLKDSV</sequence>
<evidence type="ECO:0000313" key="8">
    <source>
        <dbReference type="EMBL" id="TKR61617.1"/>
    </source>
</evidence>
<feature type="transmembrane region" description="Helical" evidence="6">
    <location>
        <begin position="350"/>
        <end position="367"/>
    </location>
</feature>
<comment type="similarity">
    <text evidence="2">Belongs to the ammonium transporter (TC 2.A.49) family. Rh subfamily.</text>
</comment>
<feature type="transmembrane region" description="Helical" evidence="6">
    <location>
        <begin position="257"/>
        <end position="275"/>
    </location>
</feature>
<dbReference type="FunFam" id="1.10.3430.10:FF:000012">
    <property type="entry name" value="Rh type C glycoprotein"/>
    <property type="match status" value="1"/>
</dbReference>